<dbReference type="InterPro" id="IPR005467">
    <property type="entry name" value="His_kinase_dom"/>
</dbReference>
<dbReference type="InterPro" id="IPR011123">
    <property type="entry name" value="Y_Y_Y"/>
</dbReference>
<keyword evidence="3" id="KW-0597">Phosphoprotein</keyword>
<keyword evidence="5" id="KW-0812">Transmembrane</keyword>
<accession>A0A521FNE4</accession>
<dbReference type="Pfam" id="PF07495">
    <property type="entry name" value="Y_Y_Y"/>
    <property type="match status" value="1"/>
</dbReference>
<dbReference type="EC" id="2.7.13.3" evidence="2"/>
<dbReference type="PANTHER" id="PTHR43547:SF2">
    <property type="entry name" value="HYBRID SIGNAL TRANSDUCTION HISTIDINE KINASE C"/>
    <property type="match status" value="1"/>
</dbReference>
<reference evidence="7 8" key="1">
    <citation type="submission" date="2017-05" db="EMBL/GenBank/DDBJ databases">
        <authorList>
            <person name="Varghese N."/>
            <person name="Submissions S."/>
        </authorList>
    </citation>
    <scope>NUCLEOTIDE SEQUENCE [LARGE SCALE GENOMIC DNA]</scope>
    <source>
        <strain evidence="7 8">DSM 21985</strain>
    </source>
</reference>
<dbReference type="Gene3D" id="2.130.10.10">
    <property type="entry name" value="YVTN repeat-like/Quinoprotein amine dehydrogenase"/>
    <property type="match status" value="2"/>
</dbReference>
<evidence type="ECO:0000256" key="2">
    <source>
        <dbReference type="ARBA" id="ARBA00012438"/>
    </source>
</evidence>
<evidence type="ECO:0000256" key="1">
    <source>
        <dbReference type="ARBA" id="ARBA00000085"/>
    </source>
</evidence>
<dbReference type="GO" id="GO:0000155">
    <property type="term" value="F:phosphorelay sensor kinase activity"/>
    <property type="evidence" value="ECO:0007669"/>
    <property type="project" value="TreeGrafter"/>
</dbReference>
<dbReference type="AlphaFoldDB" id="A0A521FNE4"/>
<dbReference type="Proteomes" id="UP000317557">
    <property type="component" value="Unassembled WGS sequence"/>
</dbReference>
<dbReference type="PANTHER" id="PTHR43547">
    <property type="entry name" value="TWO-COMPONENT HISTIDINE KINASE"/>
    <property type="match status" value="1"/>
</dbReference>
<dbReference type="SUPFAM" id="SSF55874">
    <property type="entry name" value="ATPase domain of HSP90 chaperone/DNA topoisomerase II/histidine kinase"/>
    <property type="match status" value="1"/>
</dbReference>
<dbReference type="InterPro" id="IPR036890">
    <property type="entry name" value="HATPase_C_sf"/>
</dbReference>
<gene>
    <name evidence="7" type="ORF">SAMN06265219_12239</name>
</gene>
<dbReference type="OrthoDB" id="9809670at2"/>
<evidence type="ECO:0000259" key="6">
    <source>
        <dbReference type="PROSITE" id="PS50109"/>
    </source>
</evidence>
<evidence type="ECO:0000256" key="4">
    <source>
        <dbReference type="SAM" id="Coils"/>
    </source>
</evidence>
<keyword evidence="5" id="KW-1133">Transmembrane helix</keyword>
<dbReference type="Gene3D" id="2.60.40.10">
    <property type="entry name" value="Immunoglobulins"/>
    <property type="match status" value="1"/>
</dbReference>
<protein>
    <recommendedName>
        <fullName evidence="2">histidine kinase</fullName>
        <ecNumber evidence="2">2.7.13.3</ecNumber>
    </recommendedName>
</protein>
<keyword evidence="4" id="KW-0175">Coiled coil</keyword>
<comment type="catalytic activity">
    <reaction evidence="1">
        <text>ATP + protein L-histidine = ADP + protein N-phospho-L-histidine.</text>
        <dbReference type="EC" id="2.7.13.3"/>
    </reaction>
</comment>
<dbReference type="InterPro" id="IPR011110">
    <property type="entry name" value="Reg_prop"/>
</dbReference>
<sequence length="1152" mass="130446">MGSKFNFIILFALLGLPLNAQNLLLPEFRYLTPDDGLSQSTVETIYQDHEGFMWFGTLEGLNKYEGQNKNIVVYKHDQDDPKTLSSNEIEFVYEDSKNNLWIGTDWGGLNLYDRDKDHFRRITAAEDRHVGRLSDNTVHNMLEDSKGNIWVGTYKGLNLMNRKDYSFLNYFSEPGDSSSLSGNYITDIFEDSNNQIWVGTNDGLNRMHKDSVSFDRFYLPEENHRQSGTYVNVVYEDSRHNLWIGTESGLYVFDREVEEFRVPDLEPIIPESAAIMTILEDSDGVCWIGTENDGLFAIPPGSRSPFHYKYSEAKLNGINSNSIYSLYESRDKILWIGTFDGGLNILNRKQNKFKHYKNRPGTKGTLNENSIISFLKPDGESLWIGTDGGGINLFKPKTEKFSYIRKEESNPNSLSSDVIFDMIEDRRGIIWIATYNGGLVRYDRESSDFKTYLHDPEDPQSLSHNQVFAVMEDSDGYIWAGTNGNGLSKLVDEDRGVFESWNPQSDSLYFPLYYIRDIFEDQQGFIWVTTYGGGVVNFQPKSGLLKRYNMQEGSMSSSVVLDIYESSNGTIWAGTKGGGLDRYNPEKDLFESYTTADGLPNDIINSIIEDENGNLWLSTNNGLSRFNPVTGTFKNYNVSDGLQSREFKPRAAYKMEDGTIYFGGINGFNSFHPDSISENSKVSNIALTDFLLNNKSVKIGGNSPLKKHINQVKEIVLPHSASIISFKYSALNFNPDLGYTYAYKLEGFDQEWNEVGNQNTAIYTNLDPGEYIFMVKTANSDNIWGEEIKQVQLVITPPFWRTYWFYGIVGILSVGLIFGGVRYRTRRMASINKMLEQQVAKRTSELEESNKDLKKAMEALQETKEELVLNAHKAGMADIATGVLHNIGNVLNSVTTSTTLTSDLLRSSKLKKLFRANALLEQHSDNLEEFLLHNPKGQKLMEYYLKLDSNLKEEYQLLTEHNKRLEKKVILINDIIGAQQSYARAGANEELADLSVVIDDAMTIYSTSMDRHGINIEKNIEPVERAVIQKTKLVHVIVNLLKNAKDALLESNFAQKKISIRLYQKADKIFIEIADNGPGIKNEDLKKIFTHGFTTKKKGHGFGLHSSANYMTEMGGKLTVSNNDKRGAVFTLIFPSASSRKSKTIGNTKEEA</sequence>
<dbReference type="SUPFAM" id="SSF63829">
    <property type="entry name" value="Calcium-dependent phosphotriesterase"/>
    <property type="match status" value="1"/>
</dbReference>
<dbReference type="FunFam" id="2.60.40.10:FF:000791">
    <property type="entry name" value="Two-component system sensor histidine kinase/response regulator"/>
    <property type="match status" value="1"/>
</dbReference>
<dbReference type="SUPFAM" id="SSF50998">
    <property type="entry name" value="Quinoprotein alcohol dehydrogenase-like"/>
    <property type="match status" value="1"/>
</dbReference>
<dbReference type="EMBL" id="FXTP01000022">
    <property type="protein sequence ID" value="SMO97090.1"/>
    <property type="molecule type" value="Genomic_DNA"/>
</dbReference>
<dbReference type="InterPro" id="IPR003594">
    <property type="entry name" value="HATPase_dom"/>
</dbReference>
<dbReference type="Pfam" id="PF02518">
    <property type="entry name" value="HATPase_c"/>
    <property type="match status" value="1"/>
</dbReference>
<evidence type="ECO:0000313" key="7">
    <source>
        <dbReference type="EMBL" id="SMO97090.1"/>
    </source>
</evidence>
<name>A0A521FNE4_9BACT</name>
<feature type="transmembrane region" description="Helical" evidence="5">
    <location>
        <begin position="803"/>
        <end position="823"/>
    </location>
</feature>
<evidence type="ECO:0000313" key="8">
    <source>
        <dbReference type="Proteomes" id="UP000317557"/>
    </source>
</evidence>
<organism evidence="7 8">
    <name type="scientific">Gracilimonas mengyeensis</name>
    <dbReference type="NCBI Taxonomy" id="1302730"/>
    <lineage>
        <taxon>Bacteria</taxon>
        <taxon>Pseudomonadati</taxon>
        <taxon>Balneolota</taxon>
        <taxon>Balneolia</taxon>
        <taxon>Balneolales</taxon>
        <taxon>Balneolaceae</taxon>
        <taxon>Gracilimonas</taxon>
    </lineage>
</organism>
<feature type="domain" description="Histidine kinase" evidence="6">
    <location>
        <begin position="971"/>
        <end position="1138"/>
    </location>
</feature>
<dbReference type="RefSeq" id="WP_142456290.1">
    <property type="nucleotide sequence ID" value="NZ_FXTP01000022.1"/>
</dbReference>
<feature type="coiled-coil region" evidence="4">
    <location>
        <begin position="832"/>
        <end position="870"/>
    </location>
</feature>
<dbReference type="InterPro" id="IPR004358">
    <property type="entry name" value="Sig_transdc_His_kin-like_C"/>
</dbReference>
<dbReference type="Pfam" id="PF07494">
    <property type="entry name" value="Reg_prop"/>
    <property type="match status" value="12"/>
</dbReference>
<dbReference type="InterPro" id="IPR011047">
    <property type="entry name" value="Quinoprotein_ADH-like_sf"/>
</dbReference>
<evidence type="ECO:0000256" key="3">
    <source>
        <dbReference type="ARBA" id="ARBA00022553"/>
    </source>
</evidence>
<dbReference type="SMART" id="SM00387">
    <property type="entry name" value="HATPase_c"/>
    <property type="match status" value="1"/>
</dbReference>
<dbReference type="PRINTS" id="PR00344">
    <property type="entry name" value="BCTRLSENSOR"/>
</dbReference>
<keyword evidence="8" id="KW-1185">Reference proteome</keyword>
<dbReference type="Gene3D" id="3.30.565.10">
    <property type="entry name" value="Histidine kinase-like ATPase, C-terminal domain"/>
    <property type="match status" value="1"/>
</dbReference>
<dbReference type="InterPro" id="IPR013783">
    <property type="entry name" value="Ig-like_fold"/>
</dbReference>
<dbReference type="PROSITE" id="PS50109">
    <property type="entry name" value="HIS_KIN"/>
    <property type="match status" value="1"/>
</dbReference>
<proteinExistence type="predicted"/>
<dbReference type="InterPro" id="IPR015943">
    <property type="entry name" value="WD40/YVTN_repeat-like_dom_sf"/>
</dbReference>
<keyword evidence="5" id="KW-0472">Membrane</keyword>
<evidence type="ECO:0000256" key="5">
    <source>
        <dbReference type="SAM" id="Phobius"/>
    </source>
</evidence>